<evidence type="ECO:0000256" key="1">
    <source>
        <dbReference type="SAM" id="MobiDB-lite"/>
    </source>
</evidence>
<sequence length="96" mass="10803">MWHYKGRDGSENDHFKEKKQGKWWLTEPSLQLTVDEAGEALGAGPYAVASIADGEESFIVFGVAAEVAEDFFYFPVGFDLFHRFVGEGHRFPLFNG</sequence>
<protein>
    <submittedName>
        <fullName evidence="2">Uncharacterized protein</fullName>
    </submittedName>
</protein>
<organism evidence="2 3">
    <name type="scientific">Carboxydothermus islandicus</name>
    <dbReference type="NCBI Taxonomy" id="661089"/>
    <lineage>
        <taxon>Bacteria</taxon>
        <taxon>Bacillati</taxon>
        <taxon>Bacillota</taxon>
        <taxon>Clostridia</taxon>
        <taxon>Thermoanaerobacterales</taxon>
        <taxon>Thermoanaerobacteraceae</taxon>
        <taxon>Carboxydothermus</taxon>
    </lineage>
</organism>
<evidence type="ECO:0000313" key="3">
    <source>
        <dbReference type="Proteomes" id="UP000187338"/>
    </source>
</evidence>
<dbReference type="Proteomes" id="UP000187338">
    <property type="component" value="Unassembled WGS sequence"/>
</dbReference>
<gene>
    <name evidence="2" type="ORF">ciss_17570</name>
</gene>
<dbReference type="AlphaFoldDB" id="A0A1L8D3Z2"/>
<dbReference type="EMBL" id="BDJL01000081">
    <property type="protein sequence ID" value="GAV25824.1"/>
    <property type="molecule type" value="Genomic_DNA"/>
</dbReference>
<proteinExistence type="predicted"/>
<name>A0A1L8D3Z2_9THEO</name>
<evidence type="ECO:0000313" key="2">
    <source>
        <dbReference type="EMBL" id="GAV25824.1"/>
    </source>
</evidence>
<feature type="region of interest" description="Disordered" evidence="1">
    <location>
        <begin position="1"/>
        <end position="20"/>
    </location>
</feature>
<reference evidence="3" key="1">
    <citation type="submission" date="2016-12" db="EMBL/GenBank/DDBJ databases">
        <title>Draft Genome Sequences od Carboxydothermus pertinax and islandicus, Hydrogenogenic Carboxydotrophic Bacteria.</title>
        <authorList>
            <person name="Fukuyama Y."/>
            <person name="Ohmae K."/>
            <person name="Yoneda Y."/>
            <person name="Yoshida T."/>
            <person name="Sako Y."/>
        </authorList>
    </citation>
    <scope>NUCLEOTIDE SEQUENCE [LARGE SCALE GENOMIC DNA]</scope>
    <source>
        <strain evidence="3">SET</strain>
    </source>
</reference>
<accession>A0A1L8D3Z2</accession>
<keyword evidence="3" id="KW-1185">Reference proteome</keyword>
<comment type="caution">
    <text evidence="2">The sequence shown here is derived from an EMBL/GenBank/DDBJ whole genome shotgun (WGS) entry which is preliminary data.</text>
</comment>